<evidence type="ECO:0000313" key="11">
    <source>
        <dbReference type="EMBL" id="EWY39973.1"/>
    </source>
</evidence>
<reference evidence="11 12" key="1">
    <citation type="submission" date="2013-08" db="EMBL/GenBank/DDBJ databases">
        <title>The genome sequence of Skermanella stibiiresistens.</title>
        <authorList>
            <person name="Zhu W."/>
            <person name="Wang G."/>
        </authorList>
    </citation>
    <scope>NUCLEOTIDE SEQUENCE [LARGE SCALE GENOMIC DNA]</scope>
    <source>
        <strain evidence="11 12">SB22</strain>
    </source>
</reference>
<dbReference type="PROSITE" id="PS00856">
    <property type="entry name" value="GUANYLATE_KINASE_1"/>
    <property type="match status" value="1"/>
</dbReference>
<proteinExistence type="inferred from homology"/>
<accession>W9H841</accession>
<comment type="similarity">
    <text evidence="1 9">Belongs to the guanylate kinase family.</text>
</comment>
<dbReference type="GO" id="GO:0004385">
    <property type="term" value="F:GMP kinase activity"/>
    <property type="evidence" value="ECO:0007669"/>
    <property type="project" value="UniProtKB-UniRule"/>
</dbReference>
<dbReference type="InterPro" id="IPR027417">
    <property type="entry name" value="P-loop_NTPase"/>
</dbReference>
<evidence type="ECO:0000313" key="12">
    <source>
        <dbReference type="Proteomes" id="UP000019486"/>
    </source>
</evidence>
<dbReference type="SMART" id="SM00072">
    <property type="entry name" value="GuKc"/>
    <property type="match status" value="1"/>
</dbReference>
<comment type="caution">
    <text evidence="11">The sequence shown here is derived from an EMBL/GenBank/DDBJ whole genome shotgun (WGS) entry which is preliminary data.</text>
</comment>
<dbReference type="GO" id="GO:0005524">
    <property type="term" value="F:ATP binding"/>
    <property type="evidence" value="ECO:0007669"/>
    <property type="project" value="UniProtKB-UniRule"/>
</dbReference>
<protein>
    <recommendedName>
        <fullName evidence="3 9">Guanylate kinase</fullName>
        <ecNumber evidence="2 9">2.7.4.8</ecNumber>
    </recommendedName>
    <alternativeName>
        <fullName evidence="8 9">GMP kinase</fullName>
    </alternativeName>
</protein>
<dbReference type="InterPro" id="IPR020590">
    <property type="entry name" value="Guanylate_kinase_CS"/>
</dbReference>
<gene>
    <name evidence="9" type="primary">gmk</name>
    <name evidence="11" type="ORF">N825_02985</name>
</gene>
<dbReference type="InterPro" id="IPR008144">
    <property type="entry name" value="Guanylate_kin-like_dom"/>
</dbReference>
<keyword evidence="9" id="KW-0963">Cytoplasm</keyword>
<evidence type="ECO:0000256" key="7">
    <source>
        <dbReference type="ARBA" id="ARBA00022840"/>
    </source>
</evidence>
<evidence type="ECO:0000256" key="4">
    <source>
        <dbReference type="ARBA" id="ARBA00022679"/>
    </source>
</evidence>
<evidence type="ECO:0000256" key="2">
    <source>
        <dbReference type="ARBA" id="ARBA00012961"/>
    </source>
</evidence>
<comment type="catalytic activity">
    <reaction evidence="9">
        <text>GMP + ATP = GDP + ADP</text>
        <dbReference type="Rhea" id="RHEA:20780"/>
        <dbReference type="ChEBI" id="CHEBI:30616"/>
        <dbReference type="ChEBI" id="CHEBI:58115"/>
        <dbReference type="ChEBI" id="CHEBI:58189"/>
        <dbReference type="ChEBI" id="CHEBI:456216"/>
        <dbReference type="EC" id="2.7.4.8"/>
    </reaction>
</comment>
<dbReference type="EMBL" id="AVFL01000009">
    <property type="protein sequence ID" value="EWY39973.1"/>
    <property type="molecule type" value="Genomic_DNA"/>
</dbReference>
<dbReference type="STRING" id="1385369.N825_02985"/>
<dbReference type="CDD" id="cd00071">
    <property type="entry name" value="GMPK"/>
    <property type="match status" value="1"/>
</dbReference>
<dbReference type="EC" id="2.7.4.8" evidence="2 9"/>
<evidence type="ECO:0000256" key="5">
    <source>
        <dbReference type="ARBA" id="ARBA00022741"/>
    </source>
</evidence>
<keyword evidence="4 9" id="KW-0808">Transferase</keyword>
<keyword evidence="5 9" id="KW-0547">Nucleotide-binding</keyword>
<dbReference type="SUPFAM" id="SSF52540">
    <property type="entry name" value="P-loop containing nucleoside triphosphate hydrolases"/>
    <property type="match status" value="1"/>
</dbReference>
<evidence type="ECO:0000259" key="10">
    <source>
        <dbReference type="PROSITE" id="PS50052"/>
    </source>
</evidence>
<dbReference type="PANTHER" id="PTHR23117:SF13">
    <property type="entry name" value="GUANYLATE KINASE"/>
    <property type="match status" value="1"/>
</dbReference>
<dbReference type="HAMAP" id="MF_00328">
    <property type="entry name" value="Guanylate_kinase"/>
    <property type="match status" value="1"/>
</dbReference>
<dbReference type="Proteomes" id="UP000019486">
    <property type="component" value="Unassembled WGS sequence"/>
</dbReference>
<dbReference type="Gene3D" id="3.40.50.300">
    <property type="entry name" value="P-loop containing nucleotide triphosphate hydrolases"/>
    <property type="match status" value="1"/>
</dbReference>
<dbReference type="FunFam" id="3.30.63.10:FF:000002">
    <property type="entry name" value="Guanylate kinase 1"/>
    <property type="match status" value="1"/>
</dbReference>
<keyword evidence="12" id="KW-1185">Reference proteome</keyword>
<feature type="domain" description="Guanylate kinase-like" evidence="10">
    <location>
        <begin position="17"/>
        <end position="196"/>
    </location>
</feature>
<dbReference type="PANTHER" id="PTHR23117">
    <property type="entry name" value="GUANYLATE KINASE-RELATED"/>
    <property type="match status" value="1"/>
</dbReference>
<dbReference type="GO" id="GO:0005829">
    <property type="term" value="C:cytosol"/>
    <property type="evidence" value="ECO:0007669"/>
    <property type="project" value="TreeGrafter"/>
</dbReference>
<evidence type="ECO:0000256" key="3">
    <source>
        <dbReference type="ARBA" id="ARBA00016296"/>
    </source>
</evidence>
<dbReference type="PATRIC" id="fig|1385369.3.peg.2839"/>
<keyword evidence="7 9" id="KW-0067">ATP-binding</keyword>
<dbReference type="InterPro" id="IPR017665">
    <property type="entry name" value="Guanylate_kinase"/>
</dbReference>
<keyword evidence="6 9" id="KW-0418">Kinase</keyword>
<evidence type="ECO:0000256" key="8">
    <source>
        <dbReference type="ARBA" id="ARBA00030128"/>
    </source>
</evidence>
<dbReference type="Pfam" id="PF00625">
    <property type="entry name" value="Guanylate_kin"/>
    <property type="match status" value="1"/>
</dbReference>
<organism evidence="11 12">
    <name type="scientific">Skermanella stibiiresistens SB22</name>
    <dbReference type="NCBI Taxonomy" id="1385369"/>
    <lineage>
        <taxon>Bacteria</taxon>
        <taxon>Pseudomonadati</taxon>
        <taxon>Pseudomonadota</taxon>
        <taxon>Alphaproteobacteria</taxon>
        <taxon>Rhodospirillales</taxon>
        <taxon>Azospirillaceae</taxon>
        <taxon>Skermanella</taxon>
    </lineage>
</organism>
<comment type="subcellular location">
    <subcellularLocation>
        <location evidence="9">Cytoplasm</location>
    </subcellularLocation>
</comment>
<evidence type="ECO:0000256" key="6">
    <source>
        <dbReference type="ARBA" id="ARBA00022777"/>
    </source>
</evidence>
<evidence type="ECO:0000256" key="9">
    <source>
        <dbReference type="HAMAP-Rule" id="MF_00328"/>
    </source>
</evidence>
<dbReference type="AlphaFoldDB" id="W9H841"/>
<comment type="function">
    <text evidence="9">Essential for recycling GMP and indirectly, cGMP.</text>
</comment>
<dbReference type="Gene3D" id="3.30.63.10">
    <property type="entry name" value="Guanylate Kinase phosphate binding domain"/>
    <property type="match status" value="1"/>
</dbReference>
<dbReference type="NCBIfam" id="TIGR03263">
    <property type="entry name" value="guanyl_kin"/>
    <property type="match status" value="1"/>
</dbReference>
<evidence type="ECO:0000256" key="1">
    <source>
        <dbReference type="ARBA" id="ARBA00005790"/>
    </source>
</evidence>
<feature type="binding site" evidence="9">
    <location>
        <begin position="24"/>
        <end position="31"/>
    </location>
    <ligand>
        <name>ATP</name>
        <dbReference type="ChEBI" id="CHEBI:30616"/>
    </ligand>
</feature>
<dbReference type="PROSITE" id="PS50052">
    <property type="entry name" value="GUANYLATE_KINASE_2"/>
    <property type="match status" value="1"/>
</dbReference>
<sequence length="219" mass="24802">MDMQPAGSGPAKIGRRGLMLVLSSPSGAGKTTIARRMLQRNTNLTMSVSVTTRPMRPGEVDGVDYHFIDRDTFERMVEERQLLEHARVFGNYYGTPKGPVELSLAKGREILFDIDWQGTQQLSENAREDLVSIFVLPPSAKELERRLHARAQDSAEVIAGRMAKASDEMSHYFDYDYVIVNHDVESSVHQVQTILEAERLKRRRQIGLSDFVRQLQEGL</sequence>
<dbReference type="InterPro" id="IPR008145">
    <property type="entry name" value="GK/Ca_channel_bsu"/>
</dbReference>
<name>W9H841_9PROT</name>